<gene>
    <name evidence="15" type="ORF">ACJMK2_033967</name>
</gene>
<feature type="domain" description="Fucosyltransferase C-terminal" evidence="13">
    <location>
        <begin position="194"/>
        <end position="364"/>
    </location>
</feature>
<dbReference type="GO" id="GO:0032580">
    <property type="term" value="C:Golgi cisterna membrane"/>
    <property type="evidence" value="ECO:0007669"/>
    <property type="project" value="UniProtKB-SubCell"/>
</dbReference>
<organism evidence="15 16">
    <name type="scientific">Sinanodonta woodiana</name>
    <name type="common">Chinese pond mussel</name>
    <name type="synonym">Anodonta woodiana</name>
    <dbReference type="NCBI Taxonomy" id="1069815"/>
    <lineage>
        <taxon>Eukaryota</taxon>
        <taxon>Metazoa</taxon>
        <taxon>Spiralia</taxon>
        <taxon>Lophotrochozoa</taxon>
        <taxon>Mollusca</taxon>
        <taxon>Bivalvia</taxon>
        <taxon>Autobranchia</taxon>
        <taxon>Heteroconchia</taxon>
        <taxon>Palaeoheterodonta</taxon>
        <taxon>Unionida</taxon>
        <taxon>Unionoidea</taxon>
        <taxon>Unionidae</taxon>
        <taxon>Unioninae</taxon>
        <taxon>Sinanodonta</taxon>
    </lineage>
</organism>
<evidence type="ECO:0000259" key="13">
    <source>
        <dbReference type="Pfam" id="PF00852"/>
    </source>
</evidence>
<keyword evidence="7" id="KW-0735">Signal-anchor</keyword>
<dbReference type="InterPro" id="IPR001503">
    <property type="entry name" value="Glyco_trans_10"/>
</dbReference>
<evidence type="ECO:0000256" key="1">
    <source>
        <dbReference type="ARBA" id="ARBA00004323"/>
    </source>
</evidence>
<dbReference type="FunFam" id="3.40.50.11660:FF:000002">
    <property type="entry name" value="Alpha-(1,3)-fucosyltransferase"/>
    <property type="match status" value="1"/>
</dbReference>
<dbReference type="GO" id="GO:0000139">
    <property type="term" value="C:Golgi membrane"/>
    <property type="evidence" value="ECO:0007669"/>
    <property type="project" value="UniProtKB-SubCell"/>
</dbReference>
<dbReference type="InterPro" id="IPR055270">
    <property type="entry name" value="Glyco_tran_10_C"/>
</dbReference>
<evidence type="ECO:0000256" key="11">
    <source>
        <dbReference type="ARBA" id="ARBA00023180"/>
    </source>
</evidence>
<sequence length="404" mass="48140">MNSKRVKLTVVSLAIGLIMYSLSLLWEMDYTIKRPGSYQNVDYMARKLLRKNHKVINIWTEFDHDKFQYVTEVREYLLKCPHKCSVTNDPKDLVDSDAVFFHLTDLWIPNWEIGTKRTLPFPKESHPNQIWIIHNNEPPFSFFGNVDIFGDIFNWTMWYRSDATIYDPYGRAVNLDQVEKKVAREQYERRNIYSEKSKFMVGAVSNCKDAGRRYLLIDQMSTYLDIDMFGKCYGNTMCGTAWRDGNSDCDEVLRKYRFYLAFESSHCMDYVTEKYWYALDRHQIPVVNWKRKDLLSGYIPNSYINVYDFPSIKEFADFITIVNSNETLYNSYFEWRKQFTIDLTHRLPWCDTCERLHMMDVKYKPQTVNLSKYIDSDVCPPTTRREYSNVQKSAVSKRREYSNV</sequence>
<comment type="subcellular location">
    <subcellularLocation>
        <location evidence="1">Golgi apparatus membrane</location>
        <topology evidence="1">Single-pass type II membrane protein</topology>
    </subcellularLocation>
    <subcellularLocation>
        <location evidence="12">Golgi apparatus</location>
        <location evidence="12">Golgi stack membrane</location>
        <topology evidence="12">Single-pass type II membrane protein</topology>
    </subcellularLocation>
</comment>
<feature type="domain" description="Fucosyltransferase N-terminal" evidence="14">
    <location>
        <begin position="52"/>
        <end position="170"/>
    </location>
</feature>
<dbReference type="GO" id="GO:0008417">
    <property type="term" value="F:fucosyltransferase activity"/>
    <property type="evidence" value="ECO:0007669"/>
    <property type="project" value="UniProtKB-ARBA"/>
</dbReference>
<dbReference type="Gene3D" id="3.40.50.11660">
    <property type="entry name" value="Glycosyl transferase family 10, C-terminal domain"/>
    <property type="match status" value="1"/>
</dbReference>
<evidence type="ECO:0000256" key="6">
    <source>
        <dbReference type="ARBA" id="ARBA00022692"/>
    </source>
</evidence>
<protein>
    <recommendedName>
        <fullName evidence="12">Fucosyltransferase</fullName>
        <ecNumber evidence="12">2.4.1.-</ecNumber>
    </recommendedName>
</protein>
<evidence type="ECO:0000256" key="7">
    <source>
        <dbReference type="ARBA" id="ARBA00022968"/>
    </source>
</evidence>
<evidence type="ECO:0000256" key="12">
    <source>
        <dbReference type="RuleBase" id="RU003832"/>
    </source>
</evidence>
<dbReference type="PANTHER" id="PTHR48438:SF1">
    <property type="entry name" value="ALPHA-(1,3)-FUCOSYLTRANSFERASE C-RELATED"/>
    <property type="match status" value="1"/>
</dbReference>
<keyword evidence="5 12" id="KW-0808">Transferase</keyword>
<dbReference type="Proteomes" id="UP001634394">
    <property type="component" value="Unassembled WGS sequence"/>
</dbReference>
<evidence type="ECO:0000313" key="15">
    <source>
        <dbReference type="EMBL" id="KAL3876086.1"/>
    </source>
</evidence>
<keyword evidence="6 12" id="KW-0812">Transmembrane</keyword>
<evidence type="ECO:0000256" key="4">
    <source>
        <dbReference type="ARBA" id="ARBA00022676"/>
    </source>
</evidence>
<keyword evidence="10" id="KW-0472">Membrane</keyword>
<comment type="caution">
    <text evidence="15">The sequence shown here is derived from an EMBL/GenBank/DDBJ whole genome shotgun (WGS) entry which is preliminary data.</text>
</comment>
<dbReference type="PANTHER" id="PTHR48438">
    <property type="entry name" value="ALPHA-(1,3)-FUCOSYLTRANSFERASE C-RELATED"/>
    <property type="match status" value="1"/>
</dbReference>
<evidence type="ECO:0000256" key="10">
    <source>
        <dbReference type="ARBA" id="ARBA00023136"/>
    </source>
</evidence>
<evidence type="ECO:0000256" key="2">
    <source>
        <dbReference type="ARBA" id="ARBA00004922"/>
    </source>
</evidence>
<evidence type="ECO:0000256" key="8">
    <source>
        <dbReference type="ARBA" id="ARBA00022989"/>
    </source>
</evidence>
<keyword evidence="9 12" id="KW-0333">Golgi apparatus</keyword>
<proteinExistence type="inferred from homology"/>
<evidence type="ECO:0000259" key="14">
    <source>
        <dbReference type="Pfam" id="PF17039"/>
    </source>
</evidence>
<dbReference type="AlphaFoldDB" id="A0ABD3WRX3"/>
<comment type="pathway">
    <text evidence="2">Protein modification; protein glycosylation.</text>
</comment>
<reference evidence="15 16" key="1">
    <citation type="submission" date="2024-11" db="EMBL/GenBank/DDBJ databases">
        <title>Chromosome-level genome assembly of the freshwater bivalve Anodonta woodiana.</title>
        <authorList>
            <person name="Chen X."/>
        </authorList>
    </citation>
    <scope>NUCLEOTIDE SEQUENCE [LARGE SCALE GENOMIC DNA]</scope>
    <source>
        <strain evidence="15">MN2024</strain>
        <tissue evidence="15">Gills</tissue>
    </source>
</reference>
<evidence type="ECO:0000256" key="5">
    <source>
        <dbReference type="ARBA" id="ARBA00022679"/>
    </source>
</evidence>
<keyword evidence="8" id="KW-1133">Transmembrane helix</keyword>
<comment type="similarity">
    <text evidence="3 12">Belongs to the glycosyltransferase 10 family.</text>
</comment>
<name>A0ABD3WRX3_SINWO</name>
<dbReference type="SUPFAM" id="SSF53756">
    <property type="entry name" value="UDP-Glycosyltransferase/glycogen phosphorylase"/>
    <property type="match status" value="1"/>
</dbReference>
<accession>A0ABD3WRX3</accession>
<keyword evidence="11" id="KW-0325">Glycoprotein</keyword>
<evidence type="ECO:0000313" key="16">
    <source>
        <dbReference type="Proteomes" id="UP001634394"/>
    </source>
</evidence>
<dbReference type="Pfam" id="PF00852">
    <property type="entry name" value="Glyco_transf_10"/>
    <property type="match status" value="1"/>
</dbReference>
<dbReference type="Pfam" id="PF17039">
    <property type="entry name" value="Glyco_tran_10_N"/>
    <property type="match status" value="1"/>
</dbReference>
<keyword evidence="16" id="KW-1185">Reference proteome</keyword>
<dbReference type="EC" id="2.4.1.-" evidence="12"/>
<dbReference type="InterPro" id="IPR031481">
    <property type="entry name" value="Glyco_tran_10_N"/>
</dbReference>
<dbReference type="InterPro" id="IPR038577">
    <property type="entry name" value="GT10-like_C_sf"/>
</dbReference>
<evidence type="ECO:0000256" key="3">
    <source>
        <dbReference type="ARBA" id="ARBA00008919"/>
    </source>
</evidence>
<evidence type="ECO:0000256" key="9">
    <source>
        <dbReference type="ARBA" id="ARBA00023034"/>
    </source>
</evidence>
<dbReference type="EMBL" id="JBJQND010000005">
    <property type="protein sequence ID" value="KAL3876086.1"/>
    <property type="molecule type" value="Genomic_DNA"/>
</dbReference>
<keyword evidence="4 12" id="KW-0328">Glycosyltransferase</keyword>